<keyword evidence="11" id="KW-1185">Reference proteome</keyword>
<dbReference type="PROSITE" id="PS50005">
    <property type="entry name" value="TPR"/>
    <property type="match status" value="2"/>
</dbReference>
<evidence type="ECO:0000256" key="4">
    <source>
        <dbReference type="ARBA" id="ARBA00022803"/>
    </source>
</evidence>
<dbReference type="OrthoDB" id="7259535at2"/>
<keyword evidence="9" id="KW-0732">Signal</keyword>
<dbReference type="Pfam" id="PF13432">
    <property type="entry name" value="TPR_16"/>
    <property type="match status" value="1"/>
</dbReference>
<evidence type="ECO:0000256" key="3">
    <source>
        <dbReference type="ARBA" id="ARBA00022737"/>
    </source>
</evidence>
<proteinExistence type="inferred from homology"/>
<dbReference type="RefSeq" id="WP_086438434.1">
    <property type="nucleotide sequence ID" value="NZ_FXWG01000003.1"/>
</dbReference>
<evidence type="ECO:0000313" key="11">
    <source>
        <dbReference type="Proteomes" id="UP000194420"/>
    </source>
</evidence>
<name>A0A1Y6FHL8_9SPHN</name>
<comment type="subcellular location">
    <subcellularLocation>
        <location evidence="1">Membrane</location>
        <topology evidence="1">Single-pass membrane protein</topology>
    </subcellularLocation>
</comment>
<organism evidence="10 11">
    <name type="scientific">Altererythrobacter xiamenensis</name>
    <dbReference type="NCBI Taxonomy" id="1316679"/>
    <lineage>
        <taxon>Bacteria</taxon>
        <taxon>Pseudomonadati</taxon>
        <taxon>Pseudomonadota</taxon>
        <taxon>Alphaproteobacteria</taxon>
        <taxon>Sphingomonadales</taxon>
        <taxon>Erythrobacteraceae</taxon>
        <taxon>Altererythrobacter</taxon>
    </lineage>
</organism>
<evidence type="ECO:0000256" key="8">
    <source>
        <dbReference type="PROSITE-ProRule" id="PRU00339"/>
    </source>
</evidence>
<dbReference type="GO" id="GO:0008320">
    <property type="term" value="F:protein transmembrane transporter activity"/>
    <property type="evidence" value="ECO:0007669"/>
    <property type="project" value="TreeGrafter"/>
</dbReference>
<dbReference type="Pfam" id="PF14559">
    <property type="entry name" value="TPR_19"/>
    <property type="match status" value="2"/>
</dbReference>
<evidence type="ECO:0000256" key="7">
    <source>
        <dbReference type="ARBA" id="ARBA00038030"/>
    </source>
</evidence>
<keyword evidence="5" id="KW-1133">Transmembrane helix</keyword>
<feature type="signal peptide" evidence="9">
    <location>
        <begin position="1"/>
        <end position="25"/>
    </location>
</feature>
<evidence type="ECO:0000256" key="9">
    <source>
        <dbReference type="SAM" id="SignalP"/>
    </source>
</evidence>
<keyword evidence="4 8" id="KW-0802">TPR repeat</keyword>
<dbReference type="SMART" id="SM00028">
    <property type="entry name" value="TPR"/>
    <property type="match status" value="5"/>
</dbReference>
<evidence type="ECO:0000256" key="6">
    <source>
        <dbReference type="ARBA" id="ARBA00023136"/>
    </source>
</evidence>
<feature type="repeat" description="TPR" evidence="8">
    <location>
        <begin position="136"/>
        <end position="169"/>
    </location>
</feature>
<dbReference type="GO" id="GO:0016020">
    <property type="term" value="C:membrane"/>
    <property type="evidence" value="ECO:0007669"/>
    <property type="project" value="UniProtKB-SubCell"/>
</dbReference>
<keyword evidence="2" id="KW-0812">Transmembrane</keyword>
<evidence type="ECO:0000256" key="5">
    <source>
        <dbReference type="ARBA" id="ARBA00022989"/>
    </source>
</evidence>
<dbReference type="InterPro" id="IPR019734">
    <property type="entry name" value="TPR_rpt"/>
</dbReference>
<comment type="similarity">
    <text evidence="7">Belongs to the Tom70 family.</text>
</comment>
<dbReference type="Proteomes" id="UP000194420">
    <property type="component" value="Unassembled WGS sequence"/>
</dbReference>
<reference evidence="11" key="1">
    <citation type="submission" date="2017-04" db="EMBL/GenBank/DDBJ databases">
        <authorList>
            <person name="Varghese N."/>
            <person name="Submissions S."/>
        </authorList>
    </citation>
    <scope>NUCLEOTIDE SEQUENCE [LARGE SCALE GENOMIC DNA]</scope>
</reference>
<evidence type="ECO:0000256" key="1">
    <source>
        <dbReference type="ARBA" id="ARBA00004167"/>
    </source>
</evidence>
<feature type="chain" id="PRO_5012848277" evidence="9">
    <location>
        <begin position="26"/>
        <end position="559"/>
    </location>
</feature>
<feature type="repeat" description="TPR" evidence="8">
    <location>
        <begin position="102"/>
        <end position="135"/>
    </location>
</feature>
<evidence type="ECO:0000313" key="10">
    <source>
        <dbReference type="EMBL" id="SMQ74345.1"/>
    </source>
</evidence>
<keyword evidence="6" id="KW-0472">Membrane</keyword>
<dbReference type="SUPFAM" id="SSF48452">
    <property type="entry name" value="TPR-like"/>
    <property type="match status" value="3"/>
</dbReference>
<gene>
    <name evidence="10" type="ORF">SAMN06297468_2576</name>
</gene>
<dbReference type="AlphaFoldDB" id="A0A1Y6FHL8"/>
<dbReference type="PANTHER" id="PTHR46208:SF1">
    <property type="entry name" value="MITOCHONDRIAL IMPORT RECEPTOR SUBUNIT TOM70"/>
    <property type="match status" value="1"/>
</dbReference>
<dbReference type="PROSITE" id="PS51257">
    <property type="entry name" value="PROKAR_LIPOPROTEIN"/>
    <property type="match status" value="1"/>
</dbReference>
<dbReference type="Gene3D" id="1.25.40.10">
    <property type="entry name" value="Tetratricopeptide repeat domain"/>
    <property type="match status" value="3"/>
</dbReference>
<protein>
    <submittedName>
        <fullName evidence="10">Tetratricopeptide repeat-containing protein</fullName>
    </submittedName>
</protein>
<dbReference type="InterPro" id="IPR011990">
    <property type="entry name" value="TPR-like_helical_dom_sf"/>
</dbReference>
<dbReference type="GO" id="GO:0030150">
    <property type="term" value="P:protein import into mitochondrial matrix"/>
    <property type="evidence" value="ECO:0007669"/>
    <property type="project" value="TreeGrafter"/>
</dbReference>
<evidence type="ECO:0000256" key="2">
    <source>
        <dbReference type="ARBA" id="ARBA00022692"/>
    </source>
</evidence>
<sequence>MISARDRPLGAVTAALLLACLPVLSACTEEGALPEDPLERAENALQSGDGIAAEADLRRAMDAGVARARVAALMGEAQLAQGNLAEARIWLEPGEFAPQMRAKGFHLLGQLEVLSGNLAAAGAAYDRALAEDPDNPELWVDIGRLRYRGGEQLQAIEAAERAVALGPANAAALHFRGQLLRDSHGMAAALPWFEAALKQDPGNPAVLADYAATLGELGRAKEMLAAVRHLAEVDPDNPQVHFLQAVLAARGGKPVLARALLQRSGNLERQVPAAMLLSALIDMQNANHASAAQQLARLAERQPDNHRVQALLARALLLGRSENELIYRYADRATRPGASPYLMTLVGRAHEGKGNRGAAAPFLDAAAKPLPAGLVPIEVAEDYSPSGGREDASGAEIFASIRADIGSDRSSAAVRKSRELLQRYAGSADALSLAGDAAFAGGDVQGAIERYEASAAVRRPWPLTKRMIMAYREAGQGDEANALLYSHLKGEPGNAEAAGMAAAALADMRRWSEAASMLHHALAHGGGRDTHLLALRARIADAQAGEESLTRSSSELARR</sequence>
<dbReference type="PANTHER" id="PTHR46208">
    <property type="entry name" value="MITOCHONDRIAL IMPORT RECEPTOR SUBUNIT TOM70"/>
    <property type="match status" value="1"/>
</dbReference>
<keyword evidence="3" id="KW-0677">Repeat</keyword>
<dbReference type="GO" id="GO:0030943">
    <property type="term" value="F:mitochondrion targeting sequence binding"/>
    <property type="evidence" value="ECO:0007669"/>
    <property type="project" value="TreeGrafter"/>
</dbReference>
<accession>A0A1Y6FHL8</accession>
<dbReference type="EMBL" id="FXWG01000003">
    <property type="protein sequence ID" value="SMQ74345.1"/>
    <property type="molecule type" value="Genomic_DNA"/>
</dbReference>